<name>A0A3L8T8Z9_CHLGU</name>
<dbReference type="OrthoDB" id="9397724at2759"/>
<proteinExistence type="predicted"/>
<feature type="region of interest" description="Disordered" evidence="1">
    <location>
        <begin position="29"/>
        <end position="57"/>
    </location>
</feature>
<dbReference type="AlphaFoldDB" id="A0A3L8T8Z9"/>
<comment type="caution">
    <text evidence="2">The sequence shown here is derived from an EMBL/GenBank/DDBJ whole genome shotgun (WGS) entry which is preliminary data.</text>
</comment>
<evidence type="ECO:0000313" key="3">
    <source>
        <dbReference type="Proteomes" id="UP000276834"/>
    </source>
</evidence>
<gene>
    <name evidence="2" type="ORF">DV515_00000790</name>
</gene>
<organism evidence="2 3">
    <name type="scientific">Chloebia gouldiae</name>
    <name type="common">Gouldian finch</name>
    <name type="synonym">Erythrura gouldiae</name>
    <dbReference type="NCBI Taxonomy" id="44316"/>
    <lineage>
        <taxon>Eukaryota</taxon>
        <taxon>Metazoa</taxon>
        <taxon>Chordata</taxon>
        <taxon>Craniata</taxon>
        <taxon>Vertebrata</taxon>
        <taxon>Euteleostomi</taxon>
        <taxon>Archelosauria</taxon>
        <taxon>Archosauria</taxon>
        <taxon>Dinosauria</taxon>
        <taxon>Saurischia</taxon>
        <taxon>Theropoda</taxon>
        <taxon>Coelurosauria</taxon>
        <taxon>Aves</taxon>
        <taxon>Neognathae</taxon>
        <taxon>Neoaves</taxon>
        <taxon>Telluraves</taxon>
        <taxon>Australaves</taxon>
        <taxon>Passeriformes</taxon>
        <taxon>Passeroidea</taxon>
        <taxon>Passeridae</taxon>
        <taxon>Chloebia</taxon>
    </lineage>
</organism>
<dbReference type="EMBL" id="QUSF01000002">
    <property type="protein sequence ID" value="RLW12358.1"/>
    <property type="molecule type" value="Genomic_DNA"/>
</dbReference>
<reference evidence="2 3" key="1">
    <citation type="journal article" date="2018" name="Proc. R. Soc. B">
        <title>A non-coding region near Follistatin controls head colour polymorphism in the Gouldian finch.</title>
        <authorList>
            <person name="Toomey M.B."/>
            <person name="Marques C.I."/>
            <person name="Andrade P."/>
            <person name="Araujo P.M."/>
            <person name="Sabatino S."/>
            <person name="Gazda M.A."/>
            <person name="Afonso S."/>
            <person name="Lopes R.J."/>
            <person name="Corbo J.C."/>
            <person name="Carneiro M."/>
        </authorList>
    </citation>
    <scope>NUCLEOTIDE SEQUENCE [LARGE SCALE GENOMIC DNA]</scope>
    <source>
        <strain evidence="2">Red01</strain>
        <tissue evidence="2">Muscle</tissue>
    </source>
</reference>
<evidence type="ECO:0000256" key="1">
    <source>
        <dbReference type="SAM" id="MobiDB-lite"/>
    </source>
</evidence>
<dbReference type="Proteomes" id="UP000276834">
    <property type="component" value="Unassembled WGS sequence"/>
</dbReference>
<sequence length="132" mass="14610">MRSTARSAGSSTEPPWIFRLDRSCLGRFQGSVSPGAGDTVPDLWLKSSSSEKSAEDDMEHRLMAVQTRGMESRAGQAPDLRGRRPFVYALRDSLSRAQPAEEEAVRGECGEHKRRNRHAAGKGWRNTLGLRA</sequence>
<feature type="region of interest" description="Disordered" evidence="1">
    <location>
        <begin position="95"/>
        <end position="132"/>
    </location>
</feature>
<accession>A0A3L8T8Z9</accession>
<protein>
    <submittedName>
        <fullName evidence="2">Uncharacterized protein</fullName>
    </submittedName>
</protein>
<keyword evidence="3" id="KW-1185">Reference proteome</keyword>
<evidence type="ECO:0000313" key="2">
    <source>
        <dbReference type="EMBL" id="RLW12358.1"/>
    </source>
</evidence>